<feature type="region of interest" description="Disordered" evidence="6">
    <location>
        <begin position="90"/>
        <end position="151"/>
    </location>
</feature>
<feature type="domain" description="Chitin-binding type-2" evidence="8">
    <location>
        <begin position="28"/>
        <end position="84"/>
    </location>
</feature>
<evidence type="ECO:0000256" key="3">
    <source>
        <dbReference type="ARBA" id="ARBA00022737"/>
    </source>
</evidence>
<evidence type="ECO:0000259" key="8">
    <source>
        <dbReference type="PROSITE" id="PS50940"/>
    </source>
</evidence>
<feature type="chain" id="PRO_5046293769" evidence="7">
    <location>
        <begin position="26"/>
        <end position="328"/>
    </location>
</feature>
<keyword evidence="9" id="KW-1185">Reference proteome</keyword>
<evidence type="ECO:0000256" key="1">
    <source>
        <dbReference type="ARBA" id="ARBA00022669"/>
    </source>
</evidence>
<proteinExistence type="predicted"/>
<name>A0ABM3VI51_MUSDO</name>
<dbReference type="PANTHER" id="PTHR23301:SF0">
    <property type="entry name" value="CHITIN-BINDING TYPE-2 DOMAIN-CONTAINING PROTEIN-RELATED"/>
    <property type="match status" value="1"/>
</dbReference>
<dbReference type="GeneID" id="131805819"/>
<keyword evidence="5" id="KW-0325">Glycoprotein</keyword>
<evidence type="ECO:0000313" key="10">
    <source>
        <dbReference type="RefSeq" id="XP_058985477.1"/>
    </source>
</evidence>
<evidence type="ECO:0000256" key="4">
    <source>
        <dbReference type="ARBA" id="ARBA00023157"/>
    </source>
</evidence>
<dbReference type="InterPro" id="IPR051940">
    <property type="entry name" value="Chitin_bind-dev_reg"/>
</dbReference>
<feature type="domain" description="Chitin-binding type-2" evidence="8">
    <location>
        <begin position="258"/>
        <end position="314"/>
    </location>
</feature>
<keyword evidence="3" id="KW-0677">Repeat</keyword>
<sequence length="328" mass="36106">MPRSPTLWIAFVMALSPWLCGIALADDYAECEGKDNRYIASSKGCSSYIFCYGHESFEGNCDEDAPYFSEDEQTCDVNPEVCANLELTESGEEGGDADGGQRSEEEQDPQGPQVEPNAPVEQPSNVATHAQTATSAAPAPAPTFSPTSSPAVPTFVPTTFKPSTGITSTFAPSTAKPAPTGSSISTPIALPDAKCPAVDDPSNLVFLQNPKSCSDYFMCYHGEPIAMHCSHSLHFDIKTHKCDYPENVQCQLHFFSPREKCQAHTVDVFPHPTNCNYYYMCRLGYLLVMQCPPNMDWDYNRNVCVLRGRANCYSNVNRQSNNWNLFLN</sequence>
<dbReference type="Pfam" id="PF01607">
    <property type="entry name" value="CBM_14"/>
    <property type="match status" value="3"/>
</dbReference>
<dbReference type="PANTHER" id="PTHR23301">
    <property type="entry name" value="CHITIN BINDING PERITROPHIN-A"/>
    <property type="match status" value="1"/>
</dbReference>
<dbReference type="InterPro" id="IPR036508">
    <property type="entry name" value="Chitin-bd_dom_sf"/>
</dbReference>
<dbReference type="PROSITE" id="PS50940">
    <property type="entry name" value="CHIT_BIND_II"/>
    <property type="match status" value="3"/>
</dbReference>
<evidence type="ECO:0000256" key="7">
    <source>
        <dbReference type="SAM" id="SignalP"/>
    </source>
</evidence>
<keyword evidence="4" id="KW-1015">Disulfide bond</keyword>
<gene>
    <name evidence="10" type="primary">LOC131805819</name>
</gene>
<dbReference type="SMART" id="SM00494">
    <property type="entry name" value="ChtBD2"/>
    <property type="match status" value="3"/>
</dbReference>
<feature type="domain" description="Chitin-binding type-2" evidence="8">
    <location>
        <begin position="192"/>
        <end position="252"/>
    </location>
</feature>
<reference evidence="10" key="1">
    <citation type="submission" date="2025-08" db="UniProtKB">
        <authorList>
            <consortium name="RefSeq"/>
        </authorList>
    </citation>
    <scope>IDENTIFICATION</scope>
    <source>
        <strain evidence="10">Aabys</strain>
        <tissue evidence="10">Whole body</tissue>
    </source>
</reference>
<dbReference type="Proteomes" id="UP001652621">
    <property type="component" value="Unplaced"/>
</dbReference>
<evidence type="ECO:0000313" key="9">
    <source>
        <dbReference type="Proteomes" id="UP001652621"/>
    </source>
</evidence>
<evidence type="ECO:0000256" key="6">
    <source>
        <dbReference type="SAM" id="MobiDB-lite"/>
    </source>
</evidence>
<dbReference type="RefSeq" id="XP_058985477.1">
    <property type="nucleotide sequence ID" value="XM_059129494.1"/>
</dbReference>
<accession>A0ABM3VI51</accession>
<protein>
    <submittedName>
        <fullName evidence="10">Uncharacterized protein LOC131805819</fullName>
    </submittedName>
</protein>
<keyword evidence="1" id="KW-0147">Chitin-binding</keyword>
<feature type="signal peptide" evidence="7">
    <location>
        <begin position="1"/>
        <end position="25"/>
    </location>
</feature>
<organism evidence="9 10">
    <name type="scientific">Musca domestica</name>
    <name type="common">House fly</name>
    <dbReference type="NCBI Taxonomy" id="7370"/>
    <lineage>
        <taxon>Eukaryota</taxon>
        <taxon>Metazoa</taxon>
        <taxon>Ecdysozoa</taxon>
        <taxon>Arthropoda</taxon>
        <taxon>Hexapoda</taxon>
        <taxon>Insecta</taxon>
        <taxon>Pterygota</taxon>
        <taxon>Neoptera</taxon>
        <taxon>Endopterygota</taxon>
        <taxon>Diptera</taxon>
        <taxon>Brachycera</taxon>
        <taxon>Muscomorpha</taxon>
        <taxon>Muscoidea</taxon>
        <taxon>Muscidae</taxon>
        <taxon>Musca</taxon>
    </lineage>
</organism>
<dbReference type="SUPFAM" id="SSF57625">
    <property type="entry name" value="Invertebrate chitin-binding proteins"/>
    <property type="match status" value="3"/>
</dbReference>
<dbReference type="Gene3D" id="2.170.140.10">
    <property type="entry name" value="Chitin binding domain"/>
    <property type="match status" value="2"/>
</dbReference>
<keyword evidence="2 7" id="KW-0732">Signal</keyword>
<evidence type="ECO:0000256" key="5">
    <source>
        <dbReference type="ARBA" id="ARBA00023180"/>
    </source>
</evidence>
<evidence type="ECO:0000256" key="2">
    <source>
        <dbReference type="ARBA" id="ARBA00022729"/>
    </source>
</evidence>
<feature type="compositionally biased region" description="Low complexity" evidence="6">
    <location>
        <begin position="126"/>
        <end position="151"/>
    </location>
</feature>
<dbReference type="InterPro" id="IPR002557">
    <property type="entry name" value="Chitin-bd_dom"/>
</dbReference>